<dbReference type="Proteomes" id="UP001054889">
    <property type="component" value="Unassembled WGS sequence"/>
</dbReference>
<gene>
    <name evidence="1" type="primary">gb04947</name>
    <name evidence="1" type="ORF">PR202_gb04947</name>
</gene>
<protein>
    <submittedName>
        <fullName evidence="1">Uncharacterized protein</fullName>
    </submittedName>
</protein>
<reference evidence="1" key="2">
    <citation type="submission" date="2021-12" db="EMBL/GenBank/DDBJ databases">
        <title>Resequencing data analysis of finger millet.</title>
        <authorList>
            <person name="Hatakeyama M."/>
            <person name="Aluri S."/>
            <person name="Balachadran M.T."/>
            <person name="Sivarajan S.R."/>
            <person name="Poveda L."/>
            <person name="Shimizu-Inatsugi R."/>
            <person name="Schlapbach R."/>
            <person name="Sreeman S.M."/>
            <person name="Shimizu K.K."/>
        </authorList>
    </citation>
    <scope>NUCLEOTIDE SEQUENCE</scope>
</reference>
<evidence type="ECO:0000313" key="1">
    <source>
        <dbReference type="EMBL" id="GJN17845.1"/>
    </source>
</evidence>
<keyword evidence="2" id="KW-1185">Reference proteome</keyword>
<name>A0AAV5E6M3_ELECO</name>
<organism evidence="1 2">
    <name type="scientific">Eleusine coracana subsp. coracana</name>
    <dbReference type="NCBI Taxonomy" id="191504"/>
    <lineage>
        <taxon>Eukaryota</taxon>
        <taxon>Viridiplantae</taxon>
        <taxon>Streptophyta</taxon>
        <taxon>Embryophyta</taxon>
        <taxon>Tracheophyta</taxon>
        <taxon>Spermatophyta</taxon>
        <taxon>Magnoliopsida</taxon>
        <taxon>Liliopsida</taxon>
        <taxon>Poales</taxon>
        <taxon>Poaceae</taxon>
        <taxon>PACMAD clade</taxon>
        <taxon>Chloridoideae</taxon>
        <taxon>Cynodonteae</taxon>
        <taxon>Eleusininae</taxon>
        <taxon>Eleusine</taxon>
    </lineage>
</organism>
<evidence type="ECO:0000313" key="2">
    <source>
        <dbReference type="Proteomes" id="UP001054889"/>
    </source>
</evidence>
<accession>A0AAV5E6M3</accession>
<dbReference type="AlphaFoldDB" id="A0AAV5E6M3"/>
<comment type="caution">
    <text evidence="1">The sequence shown here is derived from an EMBL/GenBank/DDBJ whole genome shotgun (WGS) entry which is preliminary data.</text>
</comment>
<reference evidence="1" key="1">
    <citation type="journal article" date="2018" name="DNA Res.">
        <title>Multiple hybrid de novo genome assembly of finger millet, an orphan allotetraploid crop.</title>
        <authorList>
            <person name="Hatakeyama M."/>
            <person name="Aluri S."/>
            <person name="Balachadran M.T."/>
            <person name="Sivarajan S.R."/>
            <person name="Patrignani A."/>
            <person name="Gruter S."/>
            <person name="Poveda L."/>
            <person name="Shimizu-Inatsugi R."/>
            <person name="Baeten J."/>
            <person name="Francoijs K.J."/>
            <person name="Nataraja K.N."/>
            <person name="Reddy Y.A.N."/>
            <person name="Phadnis S."/>
            <person name="Ravikumar R.L."/>
            <person name="Schlapbach R."/>
            <person name="Sreeman S.M."/>
            <person name="Shimizu K.K."/>
        </authorList>
    </citation>
    <scope>NUCLEOTIDE SEQUENCE</scope>
</reference>
<proteinExistence type="predicted"/>
<sequence>MPPGFIGVGTLAAAWWSQRWMLPRGESIQLCLAGRALELARKAGSDAPGLRPDLVCGNRGGSLRAANHKPSDAPAAPDADLLREAMYEGCYLVDTFGYRMLQQKMNNNQVGSHLALTKLSPAKCFCFSTTRINRGLQGDGRKEIQKMLESLHNIINEMADLSPS</sequence>
<dbReference type="EMBL" id="BQKI01000073">
    <property type="protein sequence ID" value="GJN17845.1"/>
    <property type="molecule type" value="Genomic_DNA"/>
</dbReference>